<dbReference type="EMBL" id="FMAF01000006">
    <property type="protein sequence ID" value="SCB31528.1"/>
    <property type="molecule type" value="Genomic_DNA"/>
</dbReference>
<dbReference type="InterPro" id="IPR002477">
    <property type="entry name" value="Peptidoglycan-bd-like"/>
</dbReference>
<dbReference type="AlphaFoldDB" id="A0A1C3VUU7"/>
<organism evidence="4 5">
    <name type="scientific">Rhizobium lusitanum</name>
    <dbReference type="NCBI Taxonomy" id="293958"/>
    <lineage>
        <taxon>Bacteria</taxon>
        <taxon>Pseudomonadati</taxon>
        <taxon>Pseudomonadota</taxon>
        <taxon>Alphaproteobacteria</taxon>
        <taxon>Hyphomicrobiales</taxon>
        <taxon>Rhizobiaceae</taxon>
        <taxon>Rhizobium/Agrobacterium group</taxon>
        <taxon>Rhizobium</taxon>
    </lineage>
</organism>
<feature type="domain" description="Transglycosylase SLT" evidence="3">
    <location>
        <begin position="52"/>
        <end position="339"/>
    </location>
</feature>
<dbReference type="GO" id="GO:0008933">
    <property type="term" value="F:peptidoglycan lytic transglycosylase activity"/>
    <property type="evidence" value="ECO:0007669"/>
    <property type="project" value="TreeGrafter"/>
</dbReference>
<dbReference type="Gene3D" id="1.10.8.350">
    <property type="entry name" value="Bacterial muramidase"/>
    <property type="match status" value="1"/>
</dbReference>
<dbReference type="InterPro" id="IPR043426">
    <property type="entry name" value="MltB-like"/>
</dbReference>
<dbReference type="InterPro" id="IPR036366">
    <property type="entry name" value="PGBDSf"/>
</dbReference>
<dbReference type="RefSeq" id="WP_037202763.1">
    <property type="nucleotide sequence ID" value="NZ_FMAF01000006.1"/>
</dbReference>
<dbReference type="InterPro" id="IPR011970">
    <property type="entry name" value="MltB_2"/>
</dbReference>
<name>A0A1C3VUU7_9HYPH</name>
<gene>
    <name evidence="4" type="ORF">GA0061101_106290</name>
</gene>
<feature type="chain" id="PRO_5008684720" evidence="1">
    <location>
        <begin position="26"/>
        <end position="414"/>
    </location>
</feature>
<evidence type="ECO:0000256" key="1">
    <source>
        <dbReference type="SAM" id="SignalP"/>
    </source>
</evidence>
<dbReference type="Pfam" id="PF01471">
    <property type="entry name" value="PG_binding_1"/>
    <property type="match status" value="1"/>
</dbReference>
<evidence type="ECO:0000313" key="5">
    <source>
        <dbReference type="Proteomes" id="UP000199205"/>
    </source>
</evidence>
<keyword evidence="1" id="KW-0732">Signal</keyword>
<dbReference type="Gene3D" id="1.10.530.10">
    <property type="match status" value="1"/>
</dbReference>
<accession>A0A1C3VUU7</accession>
<dbReference type="Pfam" id="PF13406">
    <property type="entry name" value="SLT_2"/>
    <property type="match status" value="1"/>
</dbReference>
<dbReference type="GO" id="GO:0009253">
    <property type="term" value="P:peptidoglycan catabolic process"/>
    <property type="evidence" value="ECO:0007669"/>
    <property type="project" value="TreeGrafter"/>
</dbReference>
<feature type="signal peptide" evidence="1">
    <location>
        <begin position="1"/>
        <end position="25"/>
    </location>
</feature>
<dbReference type="InterPro" id="IPR031304">
    <property type="entry name" value="SLT_2"/>
</dbReference>
<feature type="domain" description="Peptidoglycan binding-like" evidence="2">
    <location>
        <begin position="361"/>
        <end position="414"/>
    </location>
</feature>
<dbReference type="PANTHER" id="PTHR30163:SF8">
    <property type="entry name" value="LYTIC MUREIN TRANSGLYCOSYLASE"/>
    <property type="match status" value="1"/>
</dbReference>
<dbReference type="Proteomes" id="UP000199205">
    <property type="component" value="Unassembled WGS sequence"/>
</dbReference>
<dbReference type="SUPFAM" id="SSF47090">
    <property type="entry name" value="PGBD-like"/>
    <property type="match status" value="1"/>
</dbReference>
<dbReference type="SUPFAM" id="SSF53955">
    <property type="entry name" value="Lysozyme-like"/>
    <property type="match status" value="1"/>
</dbReference>
<evidence type="ECO:0000259" key="2">
    <source>
        <dbReference type="Pfam" id="PF01471"/>
    </source>
</evidence>
<evidence type="ECO:0000313" key="4">
    <source>
        <dbReference type="EMBL" id="SCB31528.1"/>
    </source>
</evidence>
<dbReference type="OrthoDB" id="9808544at2"/>
<dbReference type="Gene3D" id="1.10.101.10">
    <property type="entry name" value="PGBD-like superfamily/PGBD"/>
    <property type="match status" value="1"/>
</dbReference>
<protein>
    <submittedName>
        <fullName evidence="4">Lytic murein transglycosylase</fullName>
    </submittedName>
</protein>
<dbReference type="NCBIfam" id="TIGR02283">
    <property type="entry name" value="MltB_2"/>
    <property type="match status" value="1"/>
</dbReference>
<reference evidence="4 5" key="1">
    <citation type="submission" date="2016-08" db="EMBL/GenBank/DDBJ databases">
        <authorList>
            <person name="Seilhamer J.J."/>
        </authorList>
    </citation>
    <scope>NUCLEOTIDE SEQUENCE [LARGE SCALE GENOMIC DNA]</scope>
    <source>
        <strain evidence="4 5">P1-7</strain>
    </source>
</reference>
<proteinExistence type="predicted"/>
<dbReference type="PANTHER" id="PTHR30163">
    <property type="entry name" value="MEMBRANE-BOUND LYTIC MUREIN TRANSGLYCOSYLASE B"/>
    <property type="match status" value="1"/>
</dbReference>
<dbReference type="InterPro" id="IPR036365">
    <property type="entry name" value="PGBD-like_sf"/>
</dbReference>
<sequence>MDRYTIRRNALALIFASAITGAAMAQSAAPAAAPSTDGVSAPKVACGGDLAPFLAGVKAEAIAAGADAAAADRTLAGAQIDPKVLSMDRGQGVFRQTFLEFSQRTVSQGRLDIGRQKMKQYADVFAKAEKDYGVAPGVITAFWAMETDFGAVQGNFNTRNALVTLAHDCRRPDFFRPRLIALIELVQRGDVDPETTTGAWAGEIGQTQMLPPDIIAYGTDGDGDGHVNLKTSAPDVILTTARFLQHLGFQRGQPWLQEVTVPDNLPWEKSGIGGTLTAADWFQLGVKPRDGNTSFGSLPAALILPQGRKGPAFLTYPNYNAYLGWNQSFIYTTSAAYFATRFAGAPPYNKGTPEPGLNDVDMKTLQTKLVARGYDVGKIDGILGSGTRIAIQKEQFRLGMPADGWATSALLGAL</sequence>
<evidence type="ECO:0000259" key="3">
    <source>
        <dbReference type="Pfam" id="PF13406"/>
    </source>
</evidence>
<dbReference type="InterPro" id="IPR023346">
    <property type="entry name" value="Lysozyme-like_dom_sf"/>
</dbReference>